<comment type="similarity">
    <text evidence="2">Belongs to the methyltransferase superfamily. L-isoaspartyl/D-aspartyl protein methyltransferase family.</text>
</comment>
<proteinExistence type="inferred from homology"/>
<dbReference type="PANTHER" id="PTHR11579:SF0">
    <property type="entry name" value="PROTEIN-L-ISOASPARTATE(D-ASPARTATE) O-METHYLTRANSFERASE"/>
    <property type="match status" value="1"/>
</dbReference>
<dbReference type="GO" id="GO:0032259">
    <property type="term" value="P:methylation"/>
    <property type="evidence" value="ECO:0007669"/>
    <property type="project" value="UniProtKB-KW"/>
</dbReference>
<protein>
    <recommendedName>
        <fullName evidence="3">protein-L-isoaspartate(D-aspartate) O-methyltransferase</fullName>
        <ecNumber evidence="3">2.1.1.77</ecNumber>
    </recommendedName>
</protein>
<organism evidence="9 10">
    <name type="scientific">Triparma verrucosa</name>
    <dbReference type="NCBI Taxonomy" id="1606542"/>
    <lineage>
        <taxon>Eukaryota</taxon>
        <taxon>Sar</taxon>
        <taxon>Stramenopiles</taxon>
        <taxon>Ochrophyta</taxon>
        <taxon>Bolidophyceae</taxon>
        <taxon>Parmales</taxon>
        <taxon>Triparmaceae</taxon>
        <taxon>Triparma</taxon>
    </lineage>
</organism>
<evidence type="ECO:0000256" key="6">
    <source>
        <dbReference type="ARBA" id="ARBA00022679"/>
    </source>
</evidence>
<gene>
    <name evidence="9" type="ORF">TrVE_jg14351</name>
</gene>
<dbReference type="EC" id="2.1.1.77" evidence="3"/>
<reference evidence="10" key="1">
    <citation type="journal article" date="2023" name="Commun. Biol.">
        <title>Genome analysis of Parmales, the sister group of diatoms, reveals the evolutionary specialization of diatoms from phago-mixotrophs to photoautotrophs.</title>
        <authorList>
            <person name="Ban H."/>
            <person name="Sato S."/>
            <person name="Yoshikawa S."/>
            <person name="Yamada K."/>
            <person name="Nakamura Y."/>
            <person name="Ichinomiya M."/>
            <person name="Sato N."/>
            <person name="Blanc-Mathieu R."/>
            <person name="Endo H."/>
            <person name="Kuwata A."/>
            <person name="Ogata H."/>
        </authorList>
    </citation>
    <scope>NUCLEOTIDE SEQUENCE [LARGE SCALE GENOMIC DNA]</scope>
    <source>
        <strain evidence="10">NIES 3699</strain>
    </source>
</reference>
<evidence type="ECO:0000256" key="8">
    <source>
        <dbReference type="SAM" id="MobiDB-lite"/>
    </source>
</evidence>
<evidence type="ECO:0000256" key="5">
    <source>
        <dbReference type="ARBA" id="ARBA00022603"/>
    </source>
</evidence>
<dbReference type="InterPro" id="IPR000682">
    <property type="entry name" value="PCMT"/>
</dbReference>
<evidence type="ECO:0000256" key="4">
    <source>
        <dbReference type="ARBA" id="ARBA00022490"/>
    </source>
</evidence>
<keyword evidence="5" id="KW-0489">Methyltransferase</keyword>
<evidence type="ECO:0000256" key="3">
    <source>
        <dbReference type="ARBA" id="ARBA00011890"/>
    </source>
</evidence>
<dbReference type="CDD" id="cd02440">
    <property type="entry name" value="AdoMet_MTases"/>
    <property type="match status" value="1"/>
</dbReference>
<dbReference type="InterPro" id="IPR036236">
    <property type="entry name" value="Znf_C2H2_sf"/>
</dbReference>
<dbReference type="SUPFAM" id="SSF53335">
    <property type="entry name" value="S-adenosyl-L-methionine-dependent methyltransferases"/>
    <property type="match status" value="2"/>
</dbReference>
<dbReference type="PANTHER" id="PTHR11579">
    <property type="entry name" value="PROTEIN-L-ISOASPARTATE O-METHYLTRANSFERASE"/>
    <property type="match status" value="1"/>
</dbReference>
<sequence length="676" mass="75560">MHFNKLIDRSCGSGILCALLHRSSPSSKILGIDHFPNLAALSKSNLQSDGIPLSEHLKPGHVTIQNINYHDLTSQLSDLNIPGFDMIAFGCSPSSIPAGIVDVLLEGGRCVVPVGTRMKQRYTLLTKCRDVRSGKFELKVETLDDFGYCRFVPLLNNCVDYGERYRRKWCYGKKMCSAVGRFVNGKKGEGEFLETGPRVIDLGGGYGRNVKGFYEGGCGCTVVDECEEGLVKGEKWFESEAGEVGEGKVKFVKGDGNEIKGKWDVVICCYFDGCDFEKAWEKVRVGGYLIVEGFSDLHMDLPLGPSKSNLIDPSELLKKLVGSKTVHFDNRVRKLNEGTHHSFKAAGIFEGIFRKPWDWSGDRSEIIWQRVNKREEEGEVERDRIEIDFDVRVIKHVQAMHRSTSTTKNFDGIVVGEPRWRNKVNDILDGESASSAAVTAYCLFEGGDMSVQDFRDIPSEEKVLLVPDGSIEQAAKVYEYLGLGKARTVSIEQKDVEKYDSKLISFLHRSAGKGRLSTAEAIGFVGNKVICEREVERVIEQLKKADDGGGGRAKLKAIGEEERRWPSVSVDDLVEYSKCNVVGATVPFGLRECVLCGCTLSNWKRRNDHFRGKKHCKNVLKFREGEGVEEIWRKGEEMMGLGFVEEIDKVTEMLEMEEEEKESTPSPPSMSFSSVR</sequence>
<comment type="caution">
    <text evidence="9">The sequence shown here is derived from an EMBL/GenBank/DDBJ whole genome shotgun (WGS) entry which is preliminary data.</text>
</comment>
<accession>A0A9W7BTE5</accession>
<evidence type="ECO:0000256" key="2">
    <source>
        <dbReference type="ARBA" id="ARBA00005369"/>
    </source>
</evidence>
<dbReference type="AlphaFoldDB" id="A0A9W7BTE5"/>
<dbReference type="GO" id="GO:0004719">
    <property type="term" value="F:protein-L-isoaspartate (D-aspartate) O-methyltransferase activity"/>
    <property type="evidence" value="ECO:0007669"/>
    <property type="project" value="UniProtKB-EC"/>
</dbReference>
<comment type="subcellular location">
    <subcellularLocation>
        <location evidence="1">Cytoplasm</location>
    </subcellularLocation>
</comment>
<evidence type="ECO:0000256" key="1">
    <source>
        <dbReference type="ARBA" id="ARBA00004496"/>
    </source>
</evidence>
<evidence type="ECO:0000256" key="7">
    <source>
        <dbReference type="ARBA" id="ARBA00022691"/>
    </source>
</evidence>
<dbReference type="Pfam" id="PF01135">
    <property type="entry name" value="PCMT"/>
    <property type="match status" value="1"/>
</dbReference>
<evidence type="ECO:0000313" key="10">
    <source>
        <dbReference type="Proteomes" id="UP001165160"/>
    </source>
</evidence>
<dbReference type="EMBL" id="BRXX01000138">
    <property type="protein sequence ID" value="GMH93412.1"/>
    <property type="molecule type" value="Genomic_DNA"/>
</dbReference>
<keyword evidence="7" id="KW-0949">S-adenosyl-L-methionine</keyword>
<dbReference type="SUPFAM" id="SSF57667">
    <property type="entry name" value="beta-beta-alpha zinc fingers"/>
    <property type="match status" value="1"/>
</dbReference>
<dbReference type="InterPro" id="IPR029063">
    <property type="entry name" value="SAM-dependent_MTases_sf"/>
</dbReference>
<evidence type="ECO:0000313" key="9">
    <source>
        <dbReference type="EMBL" id="GMH93412.1"/>
    </source>
</evidence>
<dbReference type="Proteomes" id="UP001165160">
    <property type="component" value="Unassembled WGS sequence"/>
</dbReference>
<dbReference type="GO" id="GO:0005737">
    <property type="term" value="C:cytoplasm"/>
    <property type="evidence" value="ECO:0007669"/>
    <property type="project" value="UniProtKB-SubCell"/>
</dbReference>
<keyword evidence="10" id="KW-1185">Reference proteome</keyword>
<keyword evidence="4" id="KW-0963">Cytoplasm</keyword>
<dbReference type="Gene3D" id="3.40.50.150">
    <property type="entry name" value="Vaccinia Virus protein VP39"/>
    <property type="match status" value="2"/>
</dbReference>
<feature type="region of interest" description="Disordered" evidence="8">
    <location>
        <begin position="655"/>
        <end position="676"/>
    </location>
</feature>
<name>A0A9W7BTE5_9STRA</name>
<keyword evidence="6" id="KW-0808">Transferase</keyword>